<dbReference type="EMBL" id="JANRMS010000449">
    <property type="protein sequence ID" value="KAJ3539656.1"/>
    <property type="molecule type" value="Genomic_DNA"/>
</dbReference>
<organism evidence="1 2">
    <name type="scientific">Fusarium decemcellulare</name>
    <dbReference type="NCBI Taxonomy" id="57161"/>
    <lineage>
        <taxon>Eukaryota</taxon>
        <taxon>Fungi</taxon>
        <taxon>Dikarya</taxon>
        <taxon>Ascomycota</taxon>
        <taxon>Pezizomycotina</taxon>
        <taxon>Sordariomycetes</taxon>
        <taxon>Hypocreomycetidae</taxon>
        <taxon>Hypocreales</taxon>
        <taxon>Nectriaceae</taxon>
        <taxon>Fusarium</taxon>
        <taxon>Fusarium decemcellulare species complex</taxon>
    </lineage>
</organism>
<gene>
    <name evidence="1" type="ORF">NM208_g5401</name>
</gene>
<comment type="caution">
    <text evidence="1">The sequence shown here is derived from an EMBL/GenBank/DDBJ whole genome shotgun (WGS) entry which is preliminary data.</text>
</comment>
<sequence>MGKLLRVAALFILCIICAGMVLGLTFLPCHATLCPEDILPLETRLHIAVFFTIVGGIAGVLLLRTSSDTIRALGDRHISPELPILGCRITLGGLAVALWIIGGTLATTAFWLPAQLDFWGSRTDPLDWTTAKVRLTVSGVTGHYADILLGLLIIPVSRNSLVGQAFGLHQSTLLFAHKLIAYLFLAATIAHGAAYAVYALDSSSDGDKAKEEAFATGNPTMTKHESETRSSWYTATTYTGAGSLIIMIIIIVTAIPYIRRNHYNTFYYFHIISSLIIFVGVSIHASTDFYLLLPGLSLWVLDWAWRLFRGGYNGLYATQTAMVEDAGSGWYRISLPAHGTLSDDETSAAAIEKAEPFGRPLTYYYLNFPSVSRTQNHAFTAAIPASAHAGPVFLFQPTRGKSEKKLNKEWTWKLASSLENLETRKTLEVRVEGPYPPRDTRFEAASHIICIVGGTGITGAYSLVMGWLKTRAANGNRKLTLVWTMKQREMANLKEWTELQVMAASTPNLTLYTHVSSENGRLNPLTQIRQALALDDVGATVANDSSTTEGAAWVYSSGPDGLLRATETACIEARRQVREIGKGRSRASVKDVNWYIATWEV</sequence>
<protein>
    <submittedName>
        <fullName evidence="1">Uncharacterized protein</fullName>
    </submittedName>
</protein>
<reference evidence="1" key="1">
    <citation type="submission" date="2022-08" db="EMBL/GenBank/DDBJ databases">
        <title>Genome Sequence of Fusarium decemcellulare.</title>
        <authorList>
            <person name="Buettner E."/>
        </authorList>
    </citation>
    <scope>NUCLEOTIDE SEQUENCE</scope>
    <source>
        <strain evidence="1">Babe19</strain>
    </source>
</reference>
<keyword evidence="2" id="KW-1185">Reference proteome</keyword>
<proteinExistence type="predicted"/>
<evidence type="ECO:0000313" key="2">
    <source>
        <dbReference type="Proteomes" id="UP001148629"/>
    </source>
</evidence>
<name>A0ACC1SH85_9HYPO</name>
<accession>A0ACC1SH85</accession>
<evidence type="ECO:0000313" key="1">
    <source>
        <dbReference type="EMBL" id="KAJ3539656.1"/>
    </source>
</evidence>
<dbReference type="Proteomes" id="UP001148629">
    <property type="component" value="Unassembled WGS sequence"/>
</dbReference>